<dbReference type="RefSeq" id="WP_130058689.1">
    <property type="nucleotide sequence ID" value="NZ_JADNPJ010000002.1"/>
</dbReference>
<gene>
    <name evidence="1" type="ORF">F3F73_03720</name>
</gene>
<dbReference type="Proteomes" id="UP000422221">
    <property type="component" value="Unassembled WGS sequence"/>
</dbReference>
<dbReference type="EMBL" id="VWMK01000002">
    <property type="protein sequence ID" value="KAA3769538.1"/>
    <property type="molecule type" value="Genomic_DNA"/>
</dbReference>
<evidence type="ECO:0000313" key="2">
    <source>
        <dbReference type="Proteomes" id="UP000422221"/>
    </source>
</evidence>
<dbReference type="InterPro" id="IPR025396">
    <property type="entry name" value="DUF4302"/>
</dbReference>
<dbReference type="AlphaFoldDB" id="A0A7J4XNQ9"/>
<accession>A0A7J4XNQ9</accession>
<organism evidence="1 2">
    <name type="scientific">Bacteroides salyersiae</name>
    <dbReference type="NCBI Taxonomy" id="291644"/>
    <lineage>
        <taxon>Bacteria</taxon>
        <taxon>Pseudomonadati</taxon>
        <taxon>Bacteroidota</taxon>
        <taxon>Bacteroidia</taxon>
        <taxon>Bacteroidales</taxon>
        <taxon>Bacteroidaceae</taxon>
        <taxon>Bacteroides</taxon>
    </lineage>
</organism>
<reference evidence="1 2" key="1">
    <citation type="journal article" date="2019" name="Nat. Med.">
        <title>A library of human gut bacterial isolates paired with longitudinal multiomics data enables mechanistic microbiome research.</title>
        <authorList>
            <person name="Poyet M."/>
            <person name="Groussin M."/>
            <person name="Gibbons S.M."/>
            <person name="Avila-Pacheco J."/>
            <person name="Jiang X."/>
            <person name="Kearney S.M."/>
            <person name="Perrotta A.R."/>
            <person name="Berdy B."/>
            <person name="Zhao S."/>
            <person name="Lieberman T.D."/>
            <person name="Swanson P.K."/>
            <person name="Smith M."/>
            <person name="Roesemann S."/>
            <person name="Alexander J.E."/>
            <person name="Rich S.A."/>
            <person name="Livny J."/>
            <person name="Vlamakis H."/>
            <person name="Clish C."/>
            <person name="Bullock K."/>
            <person name="Deik A."/>
            <person name="Scott J."/>
            <person name="Pierce K.A."/>
            <person name="Xavier R.J."/>
            <person name="Alm E.J."/>
        </authorList>
    </citation>
    <scope>NUCLEOTIDE SEQUENCE [LARGE SCALE GENOMIC DNA]</scope>
    <source>
        <strain evidence="1 2">BIOML-A10</strain>
    </source>
</reference>
<sequence length="427" mass="48503">MNKSVYILIALFTLCISSCSDENDIFDSSSARRMNAMLQECNEILTGAENGWIFEYYPEDSKYGGFQLYMTFSKEGEVKVTAESPILESPGEQVTSMYQVKADMGPVLSFDTYNRILHQFSDPDPDGLGYEGDYEFVILTINKEGIELRGKKTGVKMQMIPLPAGTTWESYSDRLNKMIQAFPGFTMRLNIDGTVIDMEESDEIGRYQTFKLPAKTNSSAEGTAFIYTPDGIKFKSPVTIAGKTIQHFTASADGTYLTCTDEGANGVQIVQMPLGEAFVTKKGNWFFDKNQMGPRLTTMWSTITENMEKDQNGQGSELLQQISLQGSYQVFTIYSYSINDEKLYSANFYMDFIPIEGADQMKIIFAGGGDDFARYFYMEYFDMMLGYMSDDEPYNMTYDNLKSPSEITFRRNDNPDVVWFKTTRYIK</sequence>
<comment type="caution">
    <text evidence="1">The sequence shown here is derived from an EMBL/GenBank/DDBJ whole genome shotgun (WGS) entry which is preliminary data.</text>
</comment>
<dbReference type="Pfam" id="PF14135">
    <property type="entry name" value="DUF4302"/>
    <property type="match status" value="1"/>
</dbReference>
<proteinExistence type="predicted"/>
<name>A0A7J4XNQ9_9BACE</name>
<evidence type="ECO:0000313" key="1">
    <source>
        <dbReference type="EMBL" id="KAA3769538.1"/>
    </source>
</evidence>
<protein>
    <submittedName>
        <fullName evidence="1">DUF4302 domain-containing protein</fullName>
    </submittedName>
</protein>